<name>B9RZ50_RICCO</name>
<dbReference type="AlphaFoldDB" id="B9RZ50"/>
<dbReference type="eggNOG" id="KOG1075">
    <property type="taxonomic scope" value="Eukaryota"/>
</dbReference>
<dbReference type="Proteomes" id="UP000008311">
    <property type="component" value="Unassembled WGS sequence"/>
</dbReference>
<sequence>MHLLSWDKICKPKSRGGLGLREAVDFNTIMLMKLEWKYLLQQEALWAQIFCVQYVLAGISWSVENVMKIRFWNDNWVEEEEESSIHSVKDCPFAMHIWCKFMSHDIWLRFSSLSLHEWIDRNLVNKTSLLCGKHKWNLIFGVTAWHLW</sequence>
<dbReference type="EMBL" id="EQ973834">
    <property type="protein sequence ID" value="EEF43230.1"/>
    <property type="molecule type" value="Genomic_DNA"/>
</dbReference>
<evidence type="ECO:0008006" key="3">
    <source>
        <dbReference type="Google" id="ProtNLM"/>
    </source>
</evidence>
<reference evidence="2" key="1">
    <citation type="journal article" date="2010" name="Nat. Biotechnol.">
        <title>Draft genome sequence of the oilseed species Ricinus communis.</title>
        <authorList>
            <person name="Chan A.P."/>
            <person name="Crabtree J."/>
            <person name="Zhao Q."/>
            <person name="Lorenzi H."/>
            <person name="Orvis J."/>
            <person name="Puiu D."/>
            <person name="Melake-Berhan A."/>
            <person name="Jones K.M."/>
            <person name="Redman J."/>
            <person name="Chen G."/>
            <person name="Cahoon E.B."/>
            <person name="Gedil M."/>
            <person name="Stanke M."/>
            <person name="Haas B.J."/>
            <person name="Wortman J.R."/>
            <person name="Fraser-Liggett C.M."/>
            <person name="Ravel J."/>
            <person name="Rabinowicz P.D."/>
        </authorList>
    </citation>
    <scope>NUCLEOTIDE SEQUENCE [LARGE SCALE GENOMIC DNA]</scope>
    <source>
        <strain evidence="2">cv. Hale</strain>
    </source>
</reference>
<proteinExistence type="predicted"/>
<gene>
    <name evidence="1" type="ORF">RCOM_0935140</name>
</gene>
<keyword evidence="2" id="KW-1185">Reference proteome</keyword>
<protein>
    <recommendedName>
        <fullName evidence="3">Reverse transcriptase zinc-binding domain-containing protein</fullName>
    </recommendedName>
</protein>
<accession>B9RZ50</accession>
<evidence type="ECO:0000313" key="1">
    <source>
        <dbReference type="EMBL" id="EEF43230.1"/>
    </source>
</evidence>
<organism evidence="1 2">
    <name type="scientific">Ricinus communis</name>
    <name type="common">Castor bean</name>
    <dbReference type="NCBI Taxonomy" id="3988"/>
    <lineage>
        <taxon>Eukaryota</taxon>
        <taxon>Viridiplantae</taxon>
        <taxon>Streptophyta</taxon>
        <taxon>Embryophyta</taxon>
        <taxon>Tracheophyta</taxon>
        <taxon>Spermatophyta</taxon>
        <taxon>Magnoliopsida</taxon>
        <taxon>eudicotyledons</taxon>
        <taxon>Gunneridae</taxon>
        <taxon>Pentapetalae</taxon>
        <taxon>rosids</taxon>
        <taxon>fabids</taxon>
        <taxon>Malpighiales</taxon>
        <taxon>Euphorbiaceae</taxon>
        <taxon>Acalyphoideae</taxon>
        <taxon>Acalypheae</taxon>
        <taxon>Ricinus</taxon>
    </lineage>
</organism>
<dbReference type="InParanoid" id="B9RZ50"/>
<evidence type="ECO:0000313" key="2">
    <source>
        <dbReference type="Proteomes" id="UP000008311"/>
    </source>
</evidence>